<dbReference type="SMART" id="SM00280">
    <property type="entry name" value="KAZAL"/>
    <property type="match status" value="2"/>
</dbReference>
<evidence type="ECO:0000256" key="2">
    <source>
        <dbReference type="ARBA" id="ARBA00023157"/>
    </source>
</evidence>
<dbReference type="OrthoDB" id="88467at2759"/>
<reference evidence="5 6" key="1">
    <citation type="journal article" date="2018" name="Sci. Rep.">
        <title>Genomic signatures of local adaptation to the degree of environmental predictability in rotifers.</title>
        <authorList>
            <person name="Franch-Gras L."/>
            <person name="Hahn C."/>
            <person name="Garcia-Roger E.M."/>
            <person name="Carmona M.J."/>
            <person name="Serra M."/>
            <person name="Gomez A."/>
        </authorList>
    </citation>
    <scope>NUCLEOTIDE SEQUENCE [LARGE SCALE GENOMIC DNA]</scope>
    <source>
        <strain evidence="5">HYR1</strain>
    </source>
</reference>
<dbReference type="EMBL" id="REGN01000224">
    <property type="protein sequence ID" value="RNA43444.1"/>
    <property type="molecule type" value="Genomic_DNA"/>
</dbReference>
<dbReference type="SMART" id="SM00274">
    <property type="entry name" value="FOLN"/>
    <property type="match status" value="2"/>
</dbReference>
<feature type="domain" description="Kazal-like" evidence="4">
    <location>
        <begin position="67"/>
        <end position="130"/>
    </location>
</feature>
<sequence>MKISRSLNNFGKQNRYQTVLKFFELLFFLNFIKLNSTCLIIGQDRLEEKLCKEKICPNYSVCKLDKNGLVPECVCPTECEEEPDQKNNMIISRIVCGTDGQDYSNFCELKKYSCSKNRDIKIAYFGKCNPCHDVTCSYPSICKLNSNREAECVCDYDCEGTIFKPVCGSNGKTYYNECFLNLESCRMNIPIRVFQNFDCAYDQIKICYILLKIIQNEHIS</sequence>
<evidence type="ECO:0000256" key="3">
    <source>
        <dbReference type="ARBA" id="ARBA00023180"/>
    </source>
</evidence>
<dbReference type="GO" id="GO:0050840">
    <property type="term" value="F:extracellular matrix binding"/>
    <property type="evidence" value="ECO:0007669"/>
    <property type="project" value="TreeGrafter"/>
</dbReference>
<keyword evidence="2" id="KW-1015">Disulfide bond</keyword>
<evidence type="ECO:0000259" key="4">
    <source>
        <dbReference type="PROSITE" id="PS51465"/>
    </source>
</evidence>
<dbReference type="AlphaFoldDB" id="A0A3M7T5W1"/>
<evidence type="ECO:0000313" key="5">
    <source>
        <dbReference type="EMBL" id="RNA43444.1"/>
    </source>
</evidence>
<evidence type="ECO:0000256" key="1">
    <source>
        <dbReference type="ARBA" id="ARBA00022729"/>
    </source>
</evidence>
<keyword evidence="3" id="KW-0325">Glycoprotein</keyword>
<organism evidence="5 6">
    <name type="scientific">Brachionus plicatilis</name>
    <name type="common">Marine rotifer</name>
    <name type="synonym">Brachionus muelleri</name>
    <dbReference type="NCBI Taxonomy" id="10195"/>
    <lineage>
        <taxon>Eukaryota</taxon>
        <taxon>Metazoa</taxon>
        <taxon>Spiralia</taxon>
        <taxon>Gnathifera</taxon>
        <taxon>Rotifera</taxon>
        <taxon>Eurotatoria</taxon>
        <taxon>Monogononta</taxon>
        <taxon>Pseudotrocha</taxon>
        <taxon>Ploima</taxon>
        <taxon>Brachionidae</taxon>
        <taxon>Brachionus</taxon>
    </lineage>
</organism>
<evidence type="ECO:0000313" key="6">
    <source>
        <dbReference type="Proteomes" id="UP000276133"/>
    </source>
</evidence>
<comment type="caution">
    <text evidence="5">The sequence shown here is derived from an EMBL/GenBank/DDBJ whole genome shotgun (WGS) entry which is preliminary data.</text>
</comment>
<proteinExistence type="predicted"/>
<dbReference type="InterPro" id="IPR036058">
    <property type="entry name" value="Kazal_dom_sf"/>
</dbReference>
<dbReference type="FunFam" id="3.30.60.30:FF:000024">
    <property type="entry name" value="Transmembrane agrin"/>
    <property type="match status" value="2"/>
</dbReference>
<dbReference type="Pfam" id="PF07648">
    <property type="entry name" value="Kazal_2"/>
    <property type="match status" value="2"/>
</dbReference>
<dbReference type="PANTHER" id="PTHR13866">
    <property type="entry name" value="SPARC OSTEONECTIN"/>
    <property type="match status" value="1"/>
</dbReference>
<dbReference type="STRING" id="10195.A0A3M7T5W1"/>
<dbReference type="PANTHER" id="PTHR13866:SF14">
    <property type="entry name" value="BM-40"/>
    <property type="match status" value="1"/>
</dbReference>
<dbReference type="SUPFAM" id="SSF100895">
    <property type="entry name" value="Kazal-type serine protease inhibitors"/>
    <property type="match status" value="2"/>
</dbReference>
<feature type="domain" description="Kazal-like" evidence="4">
    <location>
        <begin position="153"/>
        <end position="201"/>
    </location>
</feature>
<dbReference type="InterPro" id="IPR003645">
    <property type="entry name" value="Fol_N"/>
</dbReference>
<keyword evidence="6" id="KW-1185">Reference proteome</keyword>
<gene>
    <name evidence="5" type="ORF">BpHYR1_039740</name>
</gene>
<dbReference type="GO" id="GO:0005518">
    <property type="term" value="F:collagen binding"/>
    <property type="evidence" value="ECO:0007669"/>
    <property type="project" value="TreeGrafter"/>
</dbReference>
<dbReference type="Gene3D" id="3.30.60.30">
    <property type="match status" value="2"/>
</dbReference>
<dbReference type="PROSITE" id="PS51465">
    <property type="entry name" value="KAZAL_2"/>
    <property type="match status" value="2"/>
</dbReference>
<dbReference type="Proteomes" id="UP000276133">
    <property type="component" value="Unassembled WGS sequence"/>
</dbReference>
<dbReference type="CDD" id="cd00104">
    <property type="entry name" value="KAZAL_FS"/>
    <property type="match status" value="2"/>
</dbReference>
<name>A0A3M7T5W1_BRAPC</name>
<protein>
    <submittedName>
        <fullName evidence="5">Agrin</fullName>
    </submittedName>
</protein>
<keyword evidence="1" id="KW-0732">Signal</keyword>
<dbReference type="InterPro" id="IPR002350">
    <property type="entry name" value="Kazal_dom"/>
</dbReference>
<dbReference type="GO" id="GO:0005509">
    <property type="term" value="F:calcium ion binding"/>
    <property type="evidence" value="ECO:0007669"/>
    <property type="project" value="TreeGrafter"/>
</dbReference>
<accession>A0A3M7T5W1</accession>
<dbReference type="GO" id="GO:0005615">
    <property type="term" value="C:extracellular space"/>
    <property type="evidence" value="ECO:0007669"/>
    <property type="project" value="TreeGrafter"/>
</dbReference>